<dbReference type="Proteomes" id="UP000321922">
    <property type="component" value="Unassembled WGS sequence"/>
</dbReference>
<feature type="transmembrane region" description="Helical" evidence="6">
    <location>
        <begin position="412"/>
        <end position="438"/>
    </location>
</feature>
<gene>
    <name evidence="8" type="ORF">VSA01S_30450</name>
</gene>
<evidence type="ECO:0000256" key="3">
    <source>
        <dbReference type="ARBA" id="ARBA00022692"/>
    </source>
</evidence>
<accession>A0A511QI14</accession>
<keyword evidence="9" id="KW-1185">Reference proteome</keyword>
<feature type="transmembrane region" description="Helical" evidence="6">
    <location>
        <begin position="345"/>
        <end position="364"/>
    </location>
</feature>
<feature type="domain" description="ABC3 transporter permease C-terminal" evidence="7">
    <location>
        <begin position="693"/>
        <end position="809"/>
    </location>
</feature>
<evidence type="ECO:0000256" key="1">
    <source>
        <dbReference type="ARBA" id="ARBA00004651"/>
    </source>
</evidence>
<evidence type="ECO:0000256" key="6">
    <source>
        <dbReference type="SAM" id="Phobius"/>
    </source>
</evidence>
<feature type="transmembrane region" description="Helical" evidence="6">
    <location>
        <begin position="459"/>
        <end position="478"/>
    </location>
</feature>
<keyword evidence="5 6" id="KW-0472">Membrane</keyword>
<keyword evidence="4 6" id="KW-1133">Transmembrane helix</keyword>
<name>A0A511QI14_9VIBR</name>
<feature type="transmembrane region" description="Helical" evidence="6">
    <location>
        <begin position="292"/>
        <end position="311"/>
    </location>
</feature>
<dbReference type="InterPro" id="IPR003838">
    <property type="entry name" value="ABC3_permease_C"/>
</dbReference>
<evidence type="ECO:0000256" key="2">
    <source>
        <dbReference type="ARBA" id="ARBA00022475"/>
    </source>
</evidence>
<evidence type="ECO:0000313" key="9">
    <source>
        <dbReference type="Proteomes" id="UP000321922"/>
    </source>
</evidence>
<feature type="transmembrane region" description="Helical" evidence="6">
    <location>
        <begin position="241"/>
        <end position="260"/>
    </location>
</feature>
<evidence type="ECO:0000259" key="7">
    <source>
        <dbReference type="Pfam" id="PF02687"/>
    </source>
</evidence>
<keyword evidence="3 6" id="KW-0812">Transmembrane</keyword>
<keyword evidence="2" id="KW-1003">Cell membrane</keyword>
<feature type="domain" description="ABC3 transporter permease C-terminal" evidence="7">
    <location>
        <begin position="244"/>
        <end position="368"/>
    </location>
</feature>
<sequence>MLWPVVKAMLGHYRRHPLQLVLVWLGLTLAVSLLVGVTSINQHAQQSYETGETLFLTPFPYRIKTKFSANKIPQGFYVQLRQAGFNKCVPFDVQHPELQTGTNLTLLGVDPLSLLPLYQGKSLSDFSILTLMKPPFPVLVSQQLAEHMGWRNGDFIALNDGGQLGPLAIDNENLIVGSRLIADMSLLRKLKRTSNLSTIACGDMSVEKLNTLKSLLPNGMRLVRNGRTELESLTRAFHTNLTAMGMLSFLVGLFIFYQAMSLSFTQRQRLVGILRQNGVNGIQLAKSLMFELTFLVLVAWICGNILGLFLANKLIPSVSSSLNELYDANIGLSIGWSWSSSLNSLLMAALGAGVSCFWPLIRLINSEPIRLSSRLSLMRFTGKEFSLQALLACACCVAGIAVYQAPRTLESGFAIIILMLVSVALFTPFIMWQIFNNFSKSLRWVRARWLFSDAAASMSYRGVAMMAFMLALAVNIGVETMVGSFRDTTDKWLNKRLVADLYIYSTNGTATRMSGWLAEQPEVESVWWRWEKDILVENGVLQVVSTGASLDERSSLPVKLSVPNYWQRLHNTQSIMVSESMALSHKILPGDEISLYPTLKKKWEVVGIYYDYGTPYDQILMSHRNWLNEFSGTGDIGLGVSLKQNVDKQNLRDRLINLFRLPQDQIIDNKSIYNQVMRVFDNTFSIAGTLGNITLIIAAFGLFFATLAGEYSRQKHFALLRCMGVSGKELVLLGGFQLFLLGVLSAIVAIPLGFALAHLIVDVVMKHSFGWSLELHTIPWKYMQTIALAMFSIMFAGALPVLRMIKRTPMKSLRDAL</sequence>
<reference evidence="8 9" key="1">
    <citation type="submission" date="2019-07" db="EMBL/GenBank/DDBJ databases">
        <title>Whole genome shotgun sequence of Vibrio sagamiensis NBRC 104589.</title>
        <authorList>
            <person name="Hosoyama A."/>
            <person name="Uohara A."/>
            <person name="Ohji S."/>
            <person name="Ichikawa N."/>
        </authorList>
    </citation>
    <scope>NUCLEOTIDE SEQUENCE [LARGE SCALE GENOMIC DNA]</scope>
    <source>
        <strain evidence="8 9">NBRC 104589</strain>
    </source>
</reference>
<feature type="transmembrane region" description="Helical" evidence="6">
    <location>
        <begin position="385"/>
        <end position="406"/>
    </location>
</feature>
<evidence type="ECO:0000256" key="5">
    <source>
        <dbReference type="ARBA" id="ARBA00023136"/>
    </source>
</evidence>
<dbReference type="PANTHER" id="PTHR30287:SF2">
    <property type="entry name" value="BLL1001 PROTEIN"/>
    <property type="match status" value="1"/>
</dbReference>
<evidence type="ECO:0000256" key="4">
    <source>
        <dbReference type="ARBA" id="ARBA00022989"/>
    </source>
</evidence>
<dbReference type="InterPro" id="IPR038766">
    <property type="entry name" value="Membrane_comp_ABC_pdt"/>
</dbReference>
<dbReference type="OrthoDB" id="343744at2"/>
<feature type="transmembrane region" description="Helical" evidence="6">
    <location>
        <begin position="781"/>
        <end position="802"/>
    </location>
</feature>
<feature type="transmembrane region" description="Helical" evidence="6">
    <location>
        <begin position="684"/>
        <end position="709"/>
    </location>
</feature>
<comment type="caution">
    <text evidence="8">The sequence shown here is derived from an EMBL/GenBank/DDBJ whole genome shotgun (WGS) entry which is preliminary data.</text>
</comment>
<comment type="subcellular location">
    <subcellularLocation>
        <location evidence="1">Cell membrane</location>
        <topology evidence="1">Multi-pass membrane protein</topology>
    </subcellularLocation>
</comment>
<dbReference type="GO" id="GO:0005886">
    <property type="term" value="C:plasma membrane"/>
    <property type="evidence" value="ECO:0007669"/>
    <property type="project" value="UniProtKB-SubCell"/>
</dbReference>
<feature type="transmembrane region" description="Helical" evidence="6">
    <location>
        <begin position="730"/>
        <end position="761"/>
    </location>
</feature>
<dbReference type="PANTHER" id="PTHR30287">
    <property type="entry name" value="MEMBRANE COMPONENT OF PREDICTED ABC SUPERFAMILY METABOLITE UPTAKE TRANSPORTER"/>
    <property type="match status" value="1"/>
</dbReference>
<dbReference type="AlphaFoldDB" id="A0A511QI14"/>
<dbReference type="Pfam" id="PF02687">
    <property type="entry name" value="FtsX"/>
    <property type="match status" value="2"/>
</dbReference>
<protein>
    <submittedName>
        <fullName evidence="8">ABC transporter permease</fullName>
    </submittedName>
</protein>
<evidence type="ECO:0000313" key="8">
    <source>
        <dbReference type="EMBL" id="GEM76933.1"/>
    </source>
</evidence>
<dbReference type="RefSeq" id="WP_039982776.1">
    <property type="nucleotide sequence ID" value="NZ_BAOJ01000139.1"/>
</dbReference>
<proteinExistence type="predicted"/>
<dbReference type="EMBL" id="BJXJ01000035">
    <property type="protein sequence ID" value="GEM76933.1"/>
    <property type="molecule type" value="Genomic_DNA"/>
</dbReference>
<organism evidence="8 9">
    <name type="scientific">Vibrio sagamiensis NBRC 104589</name>
    <dbReference type="NCBI Taxonomy" id="1219064"/>
    <lineage>
        <taxon>Bacteria</taxon>
        <taxon>Pseudomonadati</taxon>
        <taxon>Pseudomonadota</taxon>
        <taxon>Gammaproteobacteria</taxon>
        <taxon>Vibrionales</taxon>
        <taxon>Vibrionaceae</taxon>
        <taxon>Vibrio</taxon>
    </lineage>
</organism>